<dbReference type="SUPFAM" id="SSF48371">
    <property type="entry name" value="ARM repeat"/>
    <property type="match status" value="1"/>
</dbReference>
<feature type="repeat" description="ARM" evidence="1">
    <location>
        <begin position="100"/>
        <end position="133"/>
    </location>
</feature>
<dbReference type="GO" id="GO:0045056">
    <property type="term" value="P:transcytosis"/>
    <property type="evidence" value="ECO:0007669"/>
    <property type="project" value="TreeGrafter"/>
</dbReference>
<feature type="signal peptide" evidence="2">
    <location>
        <begin position="1"/>
        <end position="23"/>
    </location>
</feature>
<dbReference type="GO" id="GO:0006886">
    <property type="term" value="P:intracellular protein transport"/>
    <property type="evidence" value="ECO:0007669"/>
    <property type="project" value="TreeGrafter"/>
</dbReference>
<dbReference type="GO" id="GO:0006888">
    <property type="term" value="P:endoplasmic reticulum to Golgi vesicle-mediated transport"/>
    <property type="evidence" value="ECO:0007669"/>
    <property type="project" value="TreeGrafter"/>
</dbReference>
<evidence type="ECO:0000313" key="3">
    <source>
        <dbReference type="EMBL" id="ETE58388.1"/>
    </source>
</evidence>
<name>V8N9Q6_OPHHA</name>
<accession>V8N9Q6</accession>
<dbReference type="InterPro" id="IPR024095">
    <property type="entry name" value="Vesicle_P115"/>
</dbReference>
<protein>
    <submittedName>
        <fullName evidence="3">General vesicular transport factor</fullName>
    </submittedName>
</protein>
<keyword evidence="2" id="KW-0732">Signal</keyword>
<organism evidence="3 4">
    <name type="scientific">Ophiophagus hannah</name>
    <name type="common">King cobra</name>
    <name type="synonym">Naja hannah</name>
    <dbReference type="NCBI Taxonomy" id="8665"/>
    <lineage>
        <taxon>Eukaryota</taxon>
        <taxon>Metazoa</taxon>
        <taxon>Chordata</taxon>
        <taxon>Craniata</taxon>
        <taxon>Vertebrata</taxon>
        <taxon>Euteleostomi</taxon>
        <taxon>Lepidosauria</taxon>
        <taxon>Squamata</taxon>
        <taxon>Bifurcata</taxon>
        <taxon>Unidentata</taxon>
        <taxon>Episquamata</taxon>
        <taxon>Toxicofera</taxon>
        <taxon>Serpentes</taxon>
        <taxon>Colubroidea</taxon>
        <taxon>Elapidae</taxon>
        <taxon>Elapinae</taxon>
        <taxon>Ophiophagus</taxon>
    </lineage>
</organism>
<dbReference type="PANTHER" id="PTHR10013:SF0">
    <property type="entry name" value="GENERAL VESICULAR TRANSPORT FACTOR P115"/>
    <property type="match status" value="1"/>
</dbReference>
<keyword evidence="4" id="KW-1185">Reference proteome</keyword>
<dbReference type="InterPro" id="IPR000225">
    <property type="entry name" value="Armadillo"/>
</dbReference>
<dbReference type="GO" id="GO:0048211">
    <property type="term" value="P:Golgi vesicle docking"/>
    <property type="evidence" value="ECO:0007669"/>
    <property type="project" value="TreeGrafter"/>
</dbReference>
<dbReference type="GO" id="GO:0012507">
    <property type="term" value="C:ER to Golgi transport vesicle membrane"/>
    <property type="evidence" value="ECO:0007669"/>
    <property type="project" value="TreeGrafter"/>
</dbReference>
<dbReference type="PANTHER" id="PTHR10013">
    <property type="entry name" value="GENERAL VESICULAR TRANSPORT FACTOR P115"/>
    <property type="match status" value="1"/>
</dbReference>
<feature type="non-terminal residue" evidence="3">
    <location>
        <position position="1"/>
    </location>
</feature>
<gene>
    <name evidence="3" type="primary">USO1</name>
    <name evidence="3" type="ORF">L345_15890</name>
</gene>
<comment type="caution">
    <text evidence="3">The sequence shown here is derived from an EMBL/GenBank/DDBJ whole genome shotgun (WGS) entry which is preliminary data.</text>
</comment>
<evidence type="ECO:0000256" key="2">
    <source>
        <dbReference type="SAM" id="SignalP"/>
    </source>
</evidence>
<dbReference type="InterPro" id="IPR016024">
    <property type="entry name" value="ARM-type_fold"/>
</dbReference>
<dbReference type="Gene3D" id="1.25.10.10">
    <property type="entry name" value="Leucine-rich Repeat Variant"/>
    <property type="match status" value="1"/>
</dbReference>
<evidence type="ECO:0000256" key="1">
    <source>
        <dbReference type="PROSITE-ProRule" id="PRU00259"/>
    </source>
</evidence>
<dbReference type="GO" id="GO:0005783">
    <property type="term" value="C:endoplasmic reticulum"/>
    <property type="evidence" value="ECO:0007669"/>
    <property type="project" value="TreeGrafter"/>
</dbReference>
<dbReference type="OrthoDB" id="198977at2759"/>
<dbReference type="Proteomes" id="UP000018936">
    <property type="component" value="Unassembled WGS sequence"/>
</dbReference>
<reference evidence="3 4" key="1">
    <citation type="journal article" date="2013" name="Proc. Natl. Acad. Sci. U.S.A.">
        <title>The king cobra genome reveals dynamic gene evolution and adaptation in the snake venom system.</title>
        <authorList>
            <person name="Vonk F.J."/>
            <person name="Casewell N.R."/>
            <person name="Henkel C.V."/>
            <person name="Heimberg A.M."/>
            <person name="Jansen H.J."/>
            <person name="McCleary R.J."/>
            <person name="Kerkkamp H.M."/>
            <person name="Vos R.A."/>
            <person name="Guerreiro I."/>
            <person name="Calvete J.J."/>
            <person name="Wuster W."/>
            <person name="Woods A.E."/>
            <person name="Logan J.M."/>
            <person name="Harrison R.A."/>
            <person name="Castoe T.A."/>
            <person name="de Koning A.P."/>
            <person name="Pollock D.D."/>
            <person name="Yandell M."/>
            <person name="Calderon D."/>
            <person name="Renjifo C."/>
            <person name="Currier R.B."/>
            <person name="Salgado D."/>
            <person name="Pla D."/>
            <person name="Sanz L."/>
            <person name="Hyder A.S."/>
            <person name="Ribeiro J.M."/>
            <person name="Arntzen J.W."/>
            <person name="van den Thillart G.E."/>
            <person name="Boetzer M."/>
            <person name="Pirovano W."/>
            <person name="Dirks R.P."/>
            <person name="Spaink H.P."/>
            <person name="Duboule D."/>
            <person name="McGlinn E."/>
            <person name="Kini R.M."/>
            <person name="Richardson M.K."/>
        </authorList>
    </citation>
    <scope>NUCLEOTIDE SEQUENCE</scope>
    <source>
        <tissue evidence="3">Blood</tissue>
    </source>
</reference>
<proteinExistence type="predicted"/>
<dbReference type="GO" id="GO:0005795">
    <property type="term" value="C:Golgi stack"/>
    <property type="evidence" value="ECO:0007669"/>
    <property type="project" value="TreeGrafter"/>
</dbReference>
<dbReference type="PROSITE" id="PS50176">
    <property type="entry name" value="ARM_REPEAT"/>
    <property type="match status" value="1"/>
</dbReference>
<dbReference type="EMBL" id="AZIM01006810">
    <property type="protein sequence ID" value="ETE58388.1"/>
    <property type="molecule type" value="Genomic_DNA"/>
</dbReference>
<dbReference type="InterPro" id="IPR011989">
    <property type="entry name" value="ARM-like"/>
</dbReference>
<sequence>MVATVVPRLGASALKLVLTVVDGVLVGSRGLRIVGGHGDKMNFLRGVMGGQNPGPQPSGADTIQKLCDRVASSTLLDDRRDAVRALKSLSKKYRLEVGIQAMSHLIHVLQTDRSDSEIIGYALDTLCNIMSNDLEEEEQEENSQKQTEDFGSQFTEIFIKQHENVTLLLTYLETINTVSEVIRGSQMNQDYFASVNAPSNPPSK</sequence>
<dbReference type="GO" id="GO:0061025">
    <property type="term" value="P:membrane fusion"/>
    <property type="evidence" value="ECO:0007669"/>
    <property type="project" value="TreeGrafter"/>
</dbReference>
<dbReference type="AlphaFoldDB" id="V8N9Q6"/>
<feature type="chain" id="PRO_5004770663" evidence="2">
    <location>
        <begin position="24"/>
        <end position="204"/>
    </location>
</feature>
<evidence type="ECO:0000313" key="4">
    <source>
        <dbReference type="Proteomes" id="UP000018936"/>
    </source>
</evidence>